<name>A0ABR8AAV1_9CYAN</name>
<reference evidence="1 2" key="1">
    <citation type="journal article" date="2020" name="ISME J.">
        <title>Comparative genomics reveals insights into cyanobacterial evolution and habitat adaptation.</title>
        <authorList>
            <person name="Chen M.Y."/>
            <person name="Teng W.K."/>
            <person name="Zhao L."/>
            <person name="Hu C.X."/>
            <person name="Zhou Y.K."/>
            <person name="Han B.P."/>
            <person name="Song L.R."/>
            <person name="Shu W.S."/>
        </authorList>
    </citation>
    <scope>NUCLEOTIDE SEQUENCE [LARGE SCALE GENOMIC DNA]</scope>
    <source>
        <strain evidence="1 2">FACHB-288</strain>
    </source>
</reference>
<keyword evidence="2" id="KW-1185">Reference proteome</keyword>
<dbReference type="Proteomes" id="UP000658514">
    <property type="component" value="Unassembled WGS sequence"/>
</dbReference>
<evidence type="ECO:0000313" key="2">
    <source>
        <dbReference type="Proteomes" id="UP000658514"/>
    </source>
</evidence>
<evidence type="ECO:0000313" key="1">
    <source>
        <dbReference type="EMBL" id="MBD2195892.1"/>
    </source>
</evidence>
<gene>
    <name evidence="1" type="ORF">H6G24_10360</name>
</gene>
<dbReference type="RefSeq" id="WP_190547664.1">
    <property type="nucleotide sequence ID" value="NZ_CAWPNO010000035.1"/>
</dbReference>
<comment type="caution">
    <text evidence="1">The sequence shown here is derived from an EMBL/GenBank/DDBJ whole genome shotgun (WGS) entry which is preliminary data.</text>
</comment>
<accession>A0ABR8AAV1</accession>
<dbReference type="EMBL" id="JACJQH010000013">
    <property type="protein sequence ID" value="MBD2195892.1"/>
    <property type="molecule type" value="Genomic_DNA"/>
</dbReference>
<sequence>MQVLSNKTDELLTHTLTDTSKGNTITYTWNSMWSHHICPCCSYALLRHMGHTGIYWRCSHCYQEMPLGEISNSRTNYPNSAPVLEF</sequence>
<organism evidence="1 2">
    <name type="scientific">Calothrix parietina FACHB-288</name>
    <dbReference type="NCBI Taxonomy" id="2692896"/>
    <lineage>
        <taxon>Bacteria</taxon>
        <taxon>Bacillati</taxon>
        <taxon>Cyanobacteriota</taxon>
        <taxon>Cyanophyceae</taxon>
        <taxon>Nostocales</taxon>
        <taxon>Calotrichaceae</taxon>
        <taxon>Calothrix</taxon>
    </lineage>
</organism>
<proteinExistence type="predicted"/>
<protein>
    <submittedName>
        <fullName evidence="1">Uncharacterized protein</fullName>
    </submittedName>
</protein>